<dbReference type="EMBL" id="JABVEC010000007">
    <property type="protein sequence ID" value="MBC6466082.1"/>
    <property type="molecule type" value="Genomic_DNA"/>
</dbReference>
<protein>
    <submittedName>
        <fullName evidence="1">Uncharacterized protein</fullName>
    </submittedName>
</protein>
<evidence type="ECO:0000313" key="2">
    <source>
        <dbReference type="Proteomes" id="UP000805614"/>
    </source>
</evidence>
<name>A0ABR7LML2_9ACTN</name>
<reference evidence="1 2" key="1">
    <citation type="submission" date="2020-06" db="EMBL/GenBank/DDBJ databases">
        <title>Actinomadura xiongansis sp. nov., isolated from soil of Baiyangdian.</title>
        <authorList>
            <person name="Zhang X."/>
        </authorList>
    </citation>
    <scope>NUCLEOTIDE SEQUENCE [LARGE SCALE GENOMIC DNA]</scope>
    <source>
        <strain evidence="1 2">HBUM206468</strain>
    </source>
</reference>
<sequence length="75" mass="8156">MRALARCRIDPAGDVAWDDIPPPSAWTHVRPMYTDPGQALDDAIPPEALAAGFLDLQAHKERLEQTTASSTTDGR</sequence>
<comment type="caution">
    <text evidence="1">The sequence shown here is derived from an EMBL/GenBank/DDBJ whole genome shotgun (WGS) entry which is preliminary data.</text>
</comment>
<dbReference type="RefSeq" id="WP_187243108.1">
    <property type="nucleotide sequence ID" value="NZ_BAAAOK010000057.1"/>
</dbReference>
<evidence type="ECO:0000313" key="1">
    <source>
        <dbReference type="EMBL" id="MBC6466082.1"/>
    </source>
</evidence>
<gene>
    <name evidence="1" type="ORF">HKK74_11300</name>
</gene>
<accession>A0ABR7LML2</accession>
<proteinExistence type="predicted"/>
<organism evidence="1 2">
    <name type="scientific">Actinomadura alba</name>
    <dbReference type="NCBI Taxonomy" id="406431"/>
    <lineage>
        <taxon>Bacteria</taxon>
        <taxon>Bacillati</taxon>
        <taxon>Actinomycetota</taxon>
        <taxon>Actinomycetes</taxon>
        <taxon>Streptosporangiales</taxon>
        <taxon>Thermomonosporaceae</taxon>
        <taxon>Actinomadura</taxon>
    </lineage>
</organism>
<dbReference type="Proteomes" id="UP000805614">
    <property type="component" value="Unassembled WGS sequence"/>
</dbReference>
<keyword evidence="2" id="KW-1185">Reference proteome</keyword>